<gene>
    <name evidence="3" type="ORF">ACAOBT_LOCUS1539</name>
</gene>
<accession>A0A9P0JN97</accession>
<sequence>MLEEDDFSHDSAEIVMLPPETGAETDEDSGDEDTVSPDNLPSSQLRAPAEISLPLEDSDSDDDNLPLSRLATRSKPPKSSRAFNWRDSHVSASESRWPDCKFHIFFDNFFSGIPLLEQLSACGIRETGTIRSNRITNNPLKSVAEMKKTARETHDYKTDLDKNLTVLCWNDNSVVSLASTAVGVNPIRMVKRQRENIDSRFDGLHHYVIPQNKLTRCRHCHLKTTTRCIKCDIGLHVKCFVDFHTR</sequence>
<protein>
    <recommendedName>
        <fullName evidence="2">PiggyBac transposable element-derived protein domain-containing protein</fullName>
    </recommendedName>
</protein>
<dbReference type="Proteomes" id="UP001152888">
    <property type="component" value="Unassembled WGS sequence"/>
</dbReference>
<feature type="compositionally biased region" description="Polar residues" evidence="1">
    <location>
        <begin position="36"/>
        <end position="45"/>
    </location>
</feature>
<dbReference type="PANTHER" id="PTHR47055">
    <property type="entry name" value="DDE_TNP_1_7 DOMAIN-CONTAINING PROTEIN"/>
    <property type="match status" value="1"/>
</dbReference>
<comment type="caution">
    <text evidence="3">The sequence shown here is derived from an EMBL/GenBank/DDBJ whole genome shotgun (WGS) entry which is preliminary data.</text>
</comment>
<evidence type="ECO:0000259" key="2">
    <source>
        <dbReference type="Pfam" id="PF13843"/>
    </source>
</evidence>
<evidence type="ECO:0000313" key="3">
    <source>
        <dbReference type="EMBL" id="CAH1956411.1"/>
    </source>
</evidence>
<evidence type="ECO:0000313" key="4">
    <source>
        <dbReference type="Proteomes" id="UP001152888"/>
    </source>
</evidence>
<dbReference type="InterPro" id="IPR029526">
    <property type="entry name" value="PGBD"/>
</dbReference>
<dbReference type="AlphaFoldDB" id="A0A9P0JN97"/>
<name>A0A9P0JN97_ACAOB</name>
<dbReference type="GO" id="GO:0043565">
    <property type="term" value="F:sequence-specific DNA binding"/>
    <property type="evidence" value="ECO:0007669"/>
    <property type="project" value="TreeGrafter"/>
</dbReference>
<dbReference type="EMBL" id="CAKOFQ010006665">
    <property type="protein sequence ID" value="CAH1956411.1"/>
    <property type="molecule type" value="Genomic_DNA"/>
</dbReference>
<keyword evidence="4" id="KW-1185">Reference proteome</keyword>
<proteinExistence type="predicted"/>
<dbReference type="OrthoDB" id="6783558at2759"/>
<dbReference type="InterPro" id="IPR052638">
    <property type="entry name" value="PiggyBac_TE-derived"/>
</dbReference>
<reference evidence="3" key="1">
    <citation type="submission" date="2022-03" db="EMBL/GenBank/DDBJ databases">
        <authorList>
            <person name="Sayadi A."/>
        </authorList>
    </citation>
    <scope>NUCLEOTIDE SEQUENCE</scope>
</reference>
<feature type="domain" description="PiggyBac transposable element-derived protein" evidence="2">
    <location>
        <begin position="103"/>
        <end position="199"/>
    </location>
</feature>
<dbReference type="PANTHER" id="PTHR47055:SF3">
    <property type="entry name" value="PHORBOL-ESTER_DAG-TYPE DOMAIN-CONTAINING PROTEIN"/>
    <property type="match status" value="1"/>
</dbReference>
<dbReference type="Pfam" id="PF13843">
    <property type="entry name" value="DDE_Tnp_1_7"/>
    <property type="match status" value="1"/>
</dbReference>
<organism evidence="3 4">
    <name type="scientific">Acanthoscelides obtectus</name>
    <name type="common">Bean weevil</name>
    <name type="synonym">Bruchus obtectus</name>
    <dbReference type="NCBI Taxonomy" id="200917"/>
    <lineage>
        <taxon>Eukaryota</taxon>
        <taxon>Metazoa</taxon>
        <taxon>Ecdysozoa</taxon>
        <taxon>Arthropoda</taxon>
        <taxon>Hexapoda</taxon>
        <taxon>Insecta</taxon>
        <taxon>Pterygota</taxon>
        <taxon>Neoptera</taxon>
        <taxon>Endopterygota</taxon>
        <taxon>Coleoptera</taxon>
        <taxon>Polyphaga</taxon>
        <taxon>Cucujiformia</taxon>
        <taxon>Chrysomeloidea</taxon>
        <taxon>Chrysomelidae</taxon>
        <taxon>Bruchinae</taxon>
        <taxon>Bruchini</taxon>
        <taxon>Acanthoscelides</taxon>
    </lineage>
</organism>
<feature type="region of interest" description="Disordered" evidence="1">
    <location>
        <begin position="1"/>
        <end position="83"/>
    </location>
</feature>
<feature type="compositionally biased region" description="Acidic residues" evidence="1">
    <location>
        <begin position="23"/>
        <end position="35"/>
    </location>
</feature>
<evidence type="ECO:0000256" key="1">
    <source>
        <dbReference type="SAM" id="MobiDB-lite"/>
    </source>
</evidence>